<feature type="binding site" evidence="14">
    <location>
        <position position="807"/>
    </location>
    <ligand>
        <name>substrate</name>
    </ligand>
</feature>
<gene>
    <name evidence="19" type="ordered locus">MROS_1835</name>
</gene>
<evidence type="ECO:0000256" key="9">
    <source>
        <dbReference type="ARBA" id="ARBA00022777"/>
    </source>
</evidence>
<evidence type="ECO:0000256" key="7">
    <source>
        <dbReference type="ARBA" id="ARBA00022723"/>
    </source>
</evidence>
<dbReference type="Pfam" id="PF00391">
    <property type="entry name" value="PEP-utilizers"/>
    <property type="match status" value="1"/>
</dbReference>
<feature type="binding site" evidence="15">
    <location>
        <position position="810"/>
    </location>
    <ligand>
        <name>Mg(2+)</name>
        <dbReference type="ChEBI" id="CHEBI:18420"/>
    </ligand>
</feature>
<keyword evidence="20" id="KW-1185">Reference proteome</keyword>
<evidence type="ECO:0000259" key="18">
    <source>
        <dbReference type="Pfam" id="PF02896"/>
    </source>
</evidence>
<dbReference type="RefSeq" id="WP_014856500.1">
    <property type="nucleotide sequence ID" value="NC_018178.1"/>
</dbReference>
<feature type="binding site" evidence="14">
    <location>
        <position position="810"/>
    </location>
    <ligand>
        <name>substrate</name>
    </ligand>
</feature>
<sequence length="934" mass="103740">MAKSKSQTKRKTPKYVYFFGGKKAEGKADMKELLGGKGANLAEMVNIGLPVPAGFTITTEVCTAYYKNNKKYPKELKQQVLDALKKVENEMGAKFGDKDNPLLVSVRSGARASMPGMMETILNVGLNNETREGLIKKTNNPRFVYDSHRRLIQMYSDVVMEKAAGIEPEEGKGVRQQLEAELEKMKEAKGYQSDVDLTADDLKELIEIYKAKVQEVLGKPFPEDPMEQLWGAIAAVFQSWMGKRAISYRRFEGIPDDWGTAVNVQSMVFGNMGDTSATGVAFTRNPATGEKYFYGEWLPNAQGEDVVAGIRTPNPINEIGKSEHTKHLPSLETAMPKVYKELLGYQKMLEKHYRDMLDIEFTIQEGKLYMLQCRVGKRNGPAAVKMALDMLQEKLITKEEAILRVNPAQLDELLHPIIDPKAETTATMVAKGLPAGPGGASGQIVFSSEEAVKWAKAGKRVILVREETNPEDIEGMRAAEAILTARGGMTSHAALVARGWGKCCIVGAGSIKINFKDKTMTTNGYTLKEGDWITLNGTKGVVYLGELPMIKAAEENPYFQKLMKLCDQFRRLKIRTNADTPEDASKARSFGAEGIGLFRTEHMFYGKNSEEPLSKLRKMIVSKTEDERRKALDELFPYVKADIKGTLEAMDKYGVTIRTLDPPLHEFVPHSQEEREKLAKSLGITLEELNERAESLHENNPMMGHRGVRLGITFPEVTEMQVRAIFEAAAELIKEGKKPFPEIMIPVVSHVNELKHQYDIVVRVHKEVCEKFGLKKIPHLTGTMIEIPRAALTANKIAEYAQFFSFGTNDLTQMGFGFSRDDIGGFLPDYLEKKILPEDPFQSIDQEGVGELMKIGVAKGRATRPDLKIGICGEHGGEPKSVVFCHNIGLDYVSCSPFRVPIARLAAAQAAIKEAKSAKPAAKKKAAKTSNKKK</sequence>
<reference evidence="19 20" key="1">
    <citation type="journal article" date="2013" name="PLoS ONE">
        <title>Genomic analysis of Melioribacter roseus, facultatively anaerobic organotrophic bacterium representing a novel deep lineage within Bacteriodetes/Chlorobi group.</title>
        <authorList>
            <person name="Kadnikov V.V."/>
            <person name="Mardanov A.V."/>
            <person name="Podosokorskaya O.A."/>
            <person name="Gavrilov S.N."/>
            <person name="Kublanov I.V."/>
            <person name="Beletsky A.V."/>
            <person name="Bonch-Osmolovskaya E.A."/>
            <person name="Ravin N.V."/>
        </authorList>
    </citation>
    <scope>NUCLEOTIDE SEQUENCE [LARGE SCALE GENOMIC DNA]</scope>
    <source>
        <strain evidence="20">JCM 17771 / P3M-2</strain>
    </source>
</reference>
<evidence type="ECO:0000256" key="2">
    <source>
        <dbReference type="ARBA" id="ARBA00003144"/>
    </source>
</evidence>
<feature type="binding site" evidence="14">
    <location>
        <position position="658"/>
    </location>
    <ligand>
        <name>substrate</name>
    </ligand>
</feature>
<evidence type="ECO:0000256" key="4">
    <source>
        <dbReference type="ARBA" id="ARBA00011994"/>
    </source>
</evidence>
<comment type="similarity">
    <text evidence="3 12">Belongs to the PEP-utilizing enzyme family.</text>
</comment>
<dbReference type="Gene3D" id="3.30.470.20">
    <property type="entry name" value="ATP-grasp fold, B domain"/>
    <property type="match status" value="1"/>
</dbReference>
<keyword evidence="19" id="KW-0670">Pyruvate</keyword>
<dbReference type="NCBIfam" id="NF004531">
    <property type="entry name" value="PRK05878.1"/>
    <property type="match status" value="1"/>
</dbReference>
<feature type="binding site" evidence="14">
    <location>
        <position position="786"/>
    </location>
    <ligand>
        <name>substrate</name>
    </ligand>
</feature>
<feature type="domain" description="PEP-utilising enzyme mobile" evidence="16">
    <location>
        <begin position="459"/>
        <end position="540"/>
    </location>
</feature>
<dbReference type="HOGENOM" id="CLU_015345_0_2_10"/>
<dbReference type="PIRSF" id="PIRSF000853">
    <property type="entry name" value="PPDK"/>
    <property type="match status" value="1"/>
</dbReference>
<dbReference type="EC" id="2.7.9.1" evidence="4 12"/>
<feature type="domain" description="Pyruvate phosphate dikinase AMP/ATP-binding" evidence="17">
    <location>
        <begin position="339"/>
        <end position="394"/>
    </location>
</feature>
<dbReference type="InterPro" id="IPR018274">
    <property type="entry name" value="PEP_util_AS"/>
</dbReference>
<dbReference type="GO" id="GO:0016301">
    <property type="term" value="F:kinase activity"/>
    <property type="evidence" value="ECO:0007669"/>
    <property type="project" value="UniProtKB-UniRule"/>
</dbReference>
<evidence type="ECO:0000256" key="14">
    <source>
        <dbReference type="PIRSR" id="PIRSR000853-2"/>
    </source>
</evidence>
<feature type="domain" description="Pyruvate phosphate dikinase AMP/ATP-binding" evidence="17">
    <location>
        <begin position="32"/>
        <end position="70"/>
    </location>
</feature>
<evidence type="ECO:0000256" key="6">
    <source>
        <dbReference type="ARBA" id="ARBA00022679"/>
    </source>
</evidence>
<dbReference type="PANTHER" id="PTHR22931">
    <property type="entry name" value="PHOSPHOENOLPYRUVATE DIKINASE-RELATED"/>
    <property type="match status" value="1"/>
</dbReference>
<feature type="binding site" evidence="14">
    <location>
        <position position="808"/>
    </location>
    <ligand>
        <name>substrate</name>
    </ligand>
</feature>
<dbReference type="SUPFAM" id="SSF51621">
    <property type="entry name" value="Phosphoenolpyruvate/pyruvate domain"/>
    <property type="match status" value="1"/>
</dbReference>
<dbReference type="GO" id="GO:0005524">
    <property type="term" value="F:ATP binding"/>
    <property type="evidence" value="ECO:0007669"/>
    <property type="project" value="UniProtKB-UniRule"/>
</dbReference>
<dbReference type="InterPro" id="IPR015813">
    <property type="entry name" value="Pyrv/PenolPyrv_kinase-like_dom"/>
</dbReference>
<keyword evidence="9 19" id="KW-0418">Kinase</keyword>
<keyword evidence="11 15" id="KW-0460">Magnesium</keyword>
<dbReference type="PROSITE" id="PS00370">
    <property type="entry name" value="PEP_ENZYMES_PHOS_SITE"/>
    <property type="match status" value="1"/>
</dbReference>
<evidence type="ECO:0000256" key="15">
    <source>
        <dbReference type="PIRSR" id="PIRSR000853-3"/>
    </source>
</evidence>
<dbReference type="NCBIfam" id="TIGR01828">
    <property type="entry name" value="pyru_phos_dikin"/>
    <property type="match status" value="1"/>
</dbReference>
<dbReference type="Gene3D" id="3.30.1490.20">
    <property type="entry name" value="ATP-grasp fold, A domain"/>
    <property type="match status" value="1"/>
</dbReference>
<feature type="active site" description="Proton donor" evidence="13">
    <location>
        <position position="872"/>
    </location>
</feature>
<dbReference type="PATRIC" id="fig|1191523.3.peg.1946"/>
<dbReference type="InterPro" id="IPR013815">
    <property type="entry name" value="ATP_grasp_subdomain_1"/>
</dbReference>
<dbReference type="KEGG" id="mro:MROS_1835"/>
<dbReference type="InterPro" id="IPR000121">
    <property type="entry name" value="PEP_util_C"/>
</dbReference>
<dbReference type="eggNOG" id="COG0574">
    <property type="taxonomic scope" value="Bacteria"/>
</dbReference>
<organism evidence="19 20">
    <name type="scientific">Melioribacter roseus (strain DSM 23840 / JCM 17771 / VKM B-2668 / P3M-2)</name>
    <dbReference type="NCBI Taxonomy" id="1191523"/>
    <lineage>
        <taxon>Bacteria</taxon>
        <taxon>Pseudomonadati</taxon>
        <taxon>Ignavibacteriota</taxon>
        <taxon>Ignavibacteria</taxon>
        <taxon>Ignavibacteriales</taxon>
        <taxon>Melioribacteraceae</taxon>
        <taxon>Melioribacter</taxon>
    </lineage>
</organism>
<evidence type="ECO:0000256" key="12">
    <source>
        <dbReference type="PIRNR" id="PIRNR000853"/>
    </source>
</evidence>
<dbReference type="STRING" id="1191523.MROS_1835"/>
<proteinExistence type="inferred from homology"/>
<dbReference type="Pfam" id="PF01326">
    <property type="entry name" value="PPDK_N"/>
    <property type="match status" value="3"/>
</dbReference>
<evidence type="ECO:0000256" key="3">
    <source>
        <dbReference type="ARBA" id="ARBA00007837"/>
    </source>
</evidence>
<dbReference type="GO" id="GO:0046872">
    <property type="term" value="F:metal ion binding"/>
    <property type="evidence" value="ECO:0007669"/>
    <property type="project" value="UniProtKB-UniRule"/>
</dbReference>
<evidence type="ECO:0000256" key="1">
    <source>
        <dbReference type="ARBA" id="ARBA00001946"/>
    </source>
</evidence>
<dbReference type="SUPFAM" id="SSF56059">
    <property type="entry name" value="Glutathione synthetase ATP-binding domain-like"/>
    <property type="match status" value="1"/>
</dbReference>
<comment type="function">
    <text evidence="2">Catalyzes the reversible phosphorylation of pyruvate and phosphate.</text>
</comment>
<dbReference type="Gene3D" id="1.20.80.30">
    <property type="match status" value="1"/>
</dbReference>
<keyword evidence="7 15" id="KW-0479">Metal-binding</keyword>
<dbReference type="Gene3D" id="3.20.20.60">
    <property type="entry name" value="Phosphoenolpyruvate-binding domains"/>
    <property type="match status" value="1"/>
</dbReference>
<keyword evidence="8" id="KW-0547">Nucleotide-binding</keyword>
<dbReference type="Proteomes" id="UP000009011">
    <property type="component" value="Chromosome"/>
</dbReference>
<feature type="active site" description="Tele-phosphohistidine intermediate" evidence="13">
    <location>
        <position position="492"/>
    </location>
</feature>
<dbReference type="InterPro" id="IPR008279">
    <property type="entry name" value="PEP-util_enz_mobile_dom"/>
</dbReference>
<evidence type="ECO:0000259" key="16">
    <source>
        <dbReference type="Pfam" id="PF00391"/>
    </source>
</evidence>
<keyword evidence="6" id="KW-0808">Transferase</keyword>
<dbReference type="eggNOG" id="COG1080">
    <property type="taxonomic scope" value="Bacteria"/>
</dbReference>
<evidence type="ECO:0000256" key="13">
    <source>
        <dbReference type="PIRSR" id="PIRSR000853-1"/>
    </source>
</evidence>
<dbReference type="SUPFAM" id="SSF52009">
    <property type="entry name" value="Phosphohistidine domain"/>
    <property type="match status" value="1"/>
</dbReference>
<dbReference type="GO" id="GO:0050242">
    <property type="term" value="F:pyruvate, phosphate dikinase activity"/>
    <property type="evidence" value="ECO:0007669"/>
    <property type="project" value="UniProtKB-UniRule"/>
</dbReference>
<dbReference type="InterPro" id="IPR010121">
    <property type="entry name" value="Pyruvate_phosphate_dikinase"/>
</dbReference>
<accession>I7A1H4</accession>
<protein>
    <recommendedName>
        <fullName evidence="5 12">Pyruvate, phosphate dikinase</fullName>
        <ecNumber evidence="4 12">2.7.9.1</ecNumber>
    </recommendedName>
</protein>
<dbReference type="EMBL" id="CP003557">
    <property type="protein sequence ID" value="AFN75068.1"/>
    <property type="molecule type" value="Genomic_DNA"/>
</dbReference>
<evidence type="ECO:0000256" key="10">
    <source>
        <dbReference type="ARBA" id="ARBA00022840"/>
    </source>
</evidence>
<evidence type="ECO:0000313" key="19">
    <source>
        <dbReference type="EMBL" id="AFN75068.1"/>
    </source>
</evidence>
<dbReference type="InterPro" id="IPR002192">
    <property type="entry name" value="PPDK_AMP/ATP-bd"/>
</dbReference>
<evidence type="ECO:0000256" key="5">
    <source>
        <dbReference type="ARBA" id="ARBA00020138"/>
    </source>
</evidence>
<evidence type="ECO:0000259" key="17">
    <source>
        <dbReference type="Pfam" id="PF01326"/>
    </source>
</evidence>
<evidence type="ECO:0000256" key="8">
    <source>
        <dbReference type="ARBA" id="ARBA00022741"/>
    </source>
</evidence>
<comment type="catalytic activity">
    <reaction evidence="12">
        <text>pyruvate + phosphate + ATP = phosphoenolpyruvate + AMP + diphosphate + H(+)</text>
        <dbReference type="Rhea" id="RHEA:10756"/>
        <dbReference type="ChEBI" id="CHEBI:15361"/>
        <dbReference type="ChEBI" id="CHEBI:15378"/>
        <dbReference type="ChEBI" id="CHEBI:30616"/>
        <dbReference type="ChEBI" id="CHEBI:33019"/>
        <dbReference type="ChEBI" id="CHEBI:43474"/>
        <dbReference type="ChEBI" id="CHEBI:58702"/>
        <dbReference type="ChEBI" id="CHEBI:456215"/>
        <dbReference type="EC" id="2.7.9.1"/>
    </reaction>
</comment>
<evidence type="ECO:0000256" key="11">
    <source>
        <dbReference type="ARBA" id="ARBA00022842"/>
    </source>
</evidence>
<feature type="binding site" evidence="14">
    <location>
        <position position="599"/>
    </location>
    <ligand>
        <name>substrate</name>
    </ligand>
</feature>
<dbReference type="InterPro" id="IPR040442">
    <property type="entry name" value="Pyrv_kinase-like_dom_sf"/>
</dbReference>
<dbReference type="Pfam" id="PF02896">
    <property type="entry name" value="PEP-utilizers_C"/>
    <property type="match status" value="1"/>
</dbReference>
<dbReference type="AlphaFoldDB" id="I7A1H4"/>
<dbReference type="InterPro" id="IPR036637">
    <property type="entry name" value="Phosphohistidine_dom_sf"/>
</dbReference>
<evidence type="ECO:0000313" key="20">
    <source>
        <dbReference type="Proteomes" id="UP000009011"/>
    </source>
</evidence>
<dbReference type="PANTHER" id="PTHR22931:SF9">
    <property type="entry name" value="PYRUVATE, PHOSPHATE DIKINASE 1, CHLOROPLASTIC"/>
    <property type="match status" value="1"/>
</dbReference>
<keyword evidence="10" id="KW-0067">ATP-binding</keyword>
<dbReference type="OrthoDB" id="9765468at2"/>
<feature type="domain" description="PEP-utilising enzyme C-terminal" evidence="18">
    <location>
        <begin position="558"/>
        <end position="910"/>
    </location>
</feature>
<name>I7A1H4_MELRP</name>
<feature type="binding site" evidence="14">
    <location>
        <position position="809"/>
    </location>
    <ligand>
        <name>substrate</name>
    </ligand>
</feature>
<dbReference type="Gene3D" id="1.10.189.10">
    <property type="entry name" value="Pyruvate Phosphate Dikinase, domain 2"/>
    <property type="match status" value="1"/>
</dbReference>
<feature type="domain" description="Pyruvate phosphate dikinase AMP/ATP-binding" evidence="17">
    <location>
        <begin position="75"/>
        <end position="316"/>
    </location>
</feature>
<comment type="cofactor">
    <cofactor evidence="1 12 15">
        <name>Mg(2+)</name>
        <dbReference type="ChEBI" id="CHEBI:18420"/>
    </cofactor>
</comment>
<feature type="binding site" evidence="15">
    <location>
        <position position="786"/>
    </location>
    <ligand>
        <name>Mg(2+)</name>
        <dbReference type="ChEBI" id="CHEBI:18420"/>
    </ligand>
</feature>
<dbReference type="Gene3D" id="3.50.30.10">
    <property type="entry name" value="Phosphohistidine domain"/>
    <property type="match status" value="1"/>
</dbReference>